<evidence type="ECO:0000256" key="4">
    <source>
        <dbReference type="ARBA" id="ARBA00022723"/>
    </source>
</evidence>
<evidence type="ECO:0000256" key="5">
    <source>
        <dbReference type="ARBA" id="ARBA00022771"/>
    </source>
</evidence>
<keyword evidence="12" id="KW-1185">Reference proteome</keyword>
<dbReference type="GO" id="GO:0005737">
    <property type="term" value="C:cytoplasm"/>
    <property type="evidence" value="ECO:0007669"/>
    <property type="project" value="TreeGrafter"/>
</dbReference>
<keyword evidence="7" id="KW-0862">Zinc</keyword>
<feature type="region of interest" description="Disordered" evidence="9">
    <location>
        <begin position="469"/>
        <end position="490"/>
    </location>
</feature>
<dbReference type="EC" id="2.3.2.27" evidence="2"/>
<gene>
    <name evidence="11" type="ORF">HNY73_010449</name>
</gene>
<dbReference type="FunFam" id="3.30.40.10:FF:000013">
    <property type="entry name" value="E3 ubiquitin-protein ligase MGRN1 isoform 1"/>
    <property type="match status" value="1"/>
</dbReference>
<dbReference type="Pfam" id="PF13920">
    <property type="entry name" value="zf-C3HC4_3"/>
    <property type="match status" value="1"/>
</dbReference>
<evidence type="ECO:0000256" key="7">
    <source>
        <dbReference type="ARBA" id="ARBA00022833"/>
    </source>
</evidence>
<dbReference type="OrthoDB" id="10014838at2759"/>
<feature type="compositionally biased region" description="Low complexity" evidence="9">
    <location>
        <begin position="692"/>
        <end position="708"/>
    </location>
</feature>
<feature type="compositionally biased region" description="Polar residues" evidence="9">
    <location>
        <begin position="585"/>
        <end position="606"/>
    </location>
</feature>
<feature type="region of interest" description="Disordered" evidence="9">
    <location>
        <begin position="687"/>
        <end position="723"/>
    </location>
</feature>
<keyword evidence="4" id="KW-0479">Metal-binding</keyword>
<accession>A0A8T0F605</accession>
<dbReference type="SUPFAM" id="SSF57850">
    <property type="entry name" value="RING/U-box"/>
    <property type="match status" value="1"/>
</dbReference>
<evidence type="ECO:0000313" key="11">
    <source>
        <dbReference type="EMBL" id="KAF8784829.1"/>
    </source>
</evidence>
<dbReference type="InterPro" id="IPR001841">
    <property type="entry name" value="Znf_RING"/>
</dbReference>
<evidence type="ECO:0000256" key="6">
    <source>
        <dbReference type="ARBA" id="ARBA00022786"/>
    </source>
</evidence>
<dbReference type="Pfam" id="PF26192">
    <property type="entry name" value="RNF157-like_N"/>
    <property type="match status" value="1"/>
</dbReference>
<evidence type="ECO:0000256" key="9">
    <source>
        <dbReference type="SAM" id="MobiDB-lite"/>
    </source>
</evidence>
<evidence type="ECO:0000256" key="3">
    <source>
        <dbReference type="ARBA" id="ARBA00022679"/>
    </source>
</evidence>
<proteinExistence type="predicted"/>
<dbReference type="AlphaFoldDB" id="A0A8T0F605"/>
<organism evidence="11 12">
    <name type="scientific">Argiope bruennichi</name>
    <name type="common">Wasp spider</name>
    <name type="synonym">Aranea bruennichi</name>
    <dbReference type="NCBI Taxonomy" id="94029"/>
    <lineage>
        <taxon>Eukaryota</taxon>
        <taxon>Metazoa</taxon>
        <taxon>Ecdysozoa</taxon>
        <taxon>Arthropoda</taxon>
        <taxon>Chelicerata</taxon>
        <taxon>Arachnida</taxon>
        <taxon>Araneae</taxon>
        <taxon>Araneomorphae</taxon>
        <taxon>Entelegynae</taxon>
        <taxon>Araneoidea</taxon>
        <taxon>Araneidae</taxon>
        <taxon>Argiope</taxon>
    </lineage>
</organism>
<dbReference type="PANTHER" id="PTHR22996:SF0">
    <property type="entry name" value="RE60872P-RELATED"/>
    <property type="match status" value="1"/>
</dbReference>
<dbReference type="OMA" id="CERKNAS"/>
<dbReference type="Gene3D" id="3.30.40.10">
    <property type="entry name" value="Zinc/RING finger domain, C3HC4 (zinc finger)"/>
    <property type="match status" value="1"/>
</dbReference>
<evidence type="ECO:0000313" key="12">
    <source>
        <dbReference type="Proteomes" id="UP000807504"/>
    </source>
</evidence>
<feature type="region of interest" description="Disordered" evidence="9">
    <location>
        <begin position="533"/>
        <end position="606"/>
    </location>
</feature>
<feature type="domain" description="RING-type" evidence="10">
    <location>
        <begin position="277"/>
        <end position="316"/>
    </location>
</feature>
<evidence type="ECO:0000259" key="10">
    <source>
        <dbReference type="PROSITE" id="PS50089"/>
    </source>
</evidence>
<reference evidence="11" key="1">
    <citation type="journal article" date="2020" name="bioRxiv">
        <title>Chromosome-level reference genome of the European wasp spider Argiope bruennichi: a resource for studies on range expansion and evolutionary adaptation.</title>
        <authorList>
            <person name="Sheffer M.M."/>
            <person name="Hoppe A."/>
            <person name="Krehenwinkel H."/>
            <person name="Uhl G."/>
            <person name="Kuss A.W."/>
            <person name="Jensen L."/>
            <person name="Jensen C."/>
            <person name="Gillespie R.G."/>
            <person name="Hoff K.J."/>
            <person name="Prost S."/>
        </authorList>
    </citation>
    <scope>NUCLEOTIDE SEQUENCE</scope>
</reference>
<keyword evidence="3" id="KW-0808">Transferase</keyword>
<dbReference type="SMART" id="SM00184">
    <property type="entry name" value="RING"/>
    <property type="match status" value="1"/>
</dbReference>
<dbReference type="EMBL" id="JABXBU010000030">
    <property type="protein sequence ID" value="KAF8784829.1"/>
    <property type="molecule type" value="Genomic_DNA"/>
</dbReference>
<dbReference type="InterPro" id="IPR013083">
    <property type="entry name" value="Znf_RING/FYVE/PHD"/>
</dbReference>
<dbReference type="GO" id="GO:0008270">
    <property type="term" value="F:zinc ion binding"/>
    <property type="evidence" value="ECO:0007669"/>
    <property type="project" value="UniProtKB-KW"/>
</dbReference>
<keyword evidence="5 8" id="KW-0863">Zinc-finger</keyword>
<reference evidence="11" key="2">
    <citation type="submission" date="2020-06" db="EMBL/GenBank/DDBJ databases">
        <authorList>
            <person name="Sheffer M."/>
        </authorList>
    </citation>
    <scope>NUCLEOTIDE SEQUENCE</scope>
</reference>
<protein>
    <recommendedName>
        <fullName evidence="2">RING-type E3 ubiquitin transferase</fullName>
        <ecNumber evidence="2">2.3.2.27</ecNumber>
    </recommendedName>
</protein>
<keyword evidence="6" id="KW-0833">Ubl conjugation pathway</keyword>
<dbReference type="GO" id="GO:0016567">
    <property type="term" value="P:protein ubiquitination"/>
    <property type="evidence" value="ECO:0007669"/>
    <property type="project" value="TreeGrafter"/>
</dbReference>
<dbReference type="InterPro" id="IPR058981">
    <property type="entry name" value="MGRN1/RNF157-like_N"/>
</dbReference>
<evidence type="ECO:0000256" key="1">
    <source>
        <dbReference type="ARBA" id="ARBA00000900"/>
    </source>
</evidence>
<name>A0A8T0F605_ARGBR</name>
<evidence type="ECO:0000256" key="8">
    <source>
        <dbReference type="PROSITE-ProRule" id="PRU00175"/>
    </source>
</evidence>
<dbReference type="GO" id="GO:0061630">
    <property type="term" value="F:ubiquitin protein ligase activity"/>
    <property type="evidence" value="ECO:0007669"/>
    <property type="project" value="UniProtKB-EC"/>
</dbReference>
<comment type="caution">
    <text evidence="11">The sequence shown here is derived from an EMBL/GenBank/DDBJ whole genome shotgun (WGS) entry which is preliminary data.</text>
</comment>
<comment type="catalytic activity">
    <reaction evidence="1">
        <text>S-ubiquitinyl-[E2 ubiquitin-conjugating enzyme]-L-cysteine + [acceptor protein]-L-lysine = [E2 ubiquitin-conjugating enzyme]-L-cysteine + N(6)-ubiquitinyl-[acceptor protein]-L-lysine.</text>
        <dbReference type="EC" id="2.3.2.27"/>
    </reaction>
</comment>
<evidence type="ECO:0000256" key="2">
    <source>
        <dbReference type="ARBA" id="ARBA00012483"/>
    </source>
</evidence>
<dbReference type="PANTHER" id="PTHR22996">
    <property type="entry name" value="MAHOGUNIN"/>
    <property type="match status" value="1"/>
</dbReference>
<dbReference type="InterPro" id="IPR045194">
    <property type="entry name" value="MGRN1/RNF157-like"/>
</dbReference>
<sequence length="723" mass="80754">MGMIFSRQNARIEEFDSTASNAYRYPPRNGKYFASHFIMGGEKFQTTEPEMYLFGENTDLNFLGGKPAPFPYAAPQPNEPTRTLRCLINIRKESLRFVKASSTIDSEKQDTEKSSLNTLYNIEFSFDSDVRCNITIYYFCTEEVTANSVIYTPQDASLNSETYHYKKGINQQFSQESHKFDPTKYSEEMLNYRYDNEVIPVLIQCVAEEGDEPRQSHMVIAVVEKNANESYTLKPLKQKLFVDGLCYLLQEIYGIENKNVYQSDLTDEDVEDTGFDCVICMIDPRDTLILPCRHLCLCNSCADSLRYQANNCPICRAPFRALLQIKAVRKTNSTLPQISHNADNQTTQDIPPGYEPVSLIEALNGPIQPSAPLVPSFAISKALDYMLGPEMVPAPIPPFANSPDFRQKHRHLDRHHSSSVSLRLCDNSNPRKDNSSLGKLQRSVDGSSVPEVAVPSMLPSDKISLKTESLSLTRSEGKRHKKSFRTSSAPEKMRLLANSINIINDVGNKRKIEKCAELAETRSLLENAIAVEENSGATSSPKSSKPCGRSSPISLSTPHSLHLCEGSSKDTSPCGEDSDYFTPEDPSTTILVDQGTDTSLDTPQGAESCSVYNSVGKVKSDLIISGKHKVNRERYAVHESENDFRYVHDKRKRNSDPLNKFENPLDSLISHKSCSLFVNLENHNSLPGTPASNASNHSSGESFSSTSSTRLLLRPQSYDTLQE</sequence>
<feature type="region of interest" description="Disordered" evidence="9">
    <location>
        <begin position="398"/>
        <end position="448"/>
    </location>
</feature>
<dbReference type="Proteomes" id="UP000807504">
    <property type="component" value="Unassembled WGS sequence"/>
</dbReference>
<dbReference type="PROSITE" id="PS50089">
    <property type="entry name" value="ZF_RING_2"/>
    <property type="match status" value="1"/>
</dbReference>